<feature type="region of interest" description="Disordered" evidence="1">
    <location>
        <begin position="349"/>
        <end position="429"/>
    </location>
</feature>
<feature type="compositionally biased region" description="Polar residues" evidence="1">
    <location>
        <begin position="309"/>
        <end position="318"/>
    </location>
</feature>
<keyword evidence="2" id="KW-1133">Transmembrane helix</keyword>
<gene>
    <name evidence="3" type="ORF">VHEMI09679</name>
</gene>
<keyword evidence="2" id="KW-0812">Transmembrane</keyword>
<accession>A0A0A1TQS7</accession>
<evidence type="ECO:0000256" key="1">
    <source>
        <dbReference type="SAM" id="MobiDB-lite"/>
    </source>
</evidence>
<dbReference type="AlphaFoldDB" id="A0A0A1TQS7"/>
<keyword evidence="4" id="KW-1185">Reference proteome</keyword>
<feature type="region of interest" description="Disordered" evidence="1">
    <location>
        <begin position="225"/>
        <end position="246"/>
    </location>
</feature>
<feature type="transmembrane region" description="Helical" evidence="2">
    <location>
        <begin position="251"/>
        <end position="275"/>
    </location>
</feature>
<feature type="compositionally biased region" description="Basic and acidic residues" evidence="1">
    <location>
        <begin position="410"/>
        <end position="421"/>
    </location>
</feature>
<proteinExistence type="predicted"/>
<evidence type="ECO:0000313" key="3">
    <source>
        <dbReference type="EMBL" id="CEJ94128.1"/>
    </source>
</evidence>
<feature type="region of interest" description="Disordered" evidence="1">
    <location>
        <begin position="1"/>
        <end position="22"/>
    </location>
</feature>
<feature type="compositionally biased region" description="Polar residues" evidence="1">
    <location>
        <begin position="10"/>
        <end position="22"/>
    </location>
</feature>
<protein>
    <submittedName>
        <fullName evidence="3">Uncharacterized protein</fullName>
    </submittedName>
</protein>
<dbReference type="HOGENOM" id="CLU_639662_0_0_1"/>
<name>A0A0A1TQS7_9HYPO</name>
<organism evidence="3 4">
    <name type="scientific">[Torrubiella] hemipterigena</name>
    <dbReference type="NCBI Taxonomy" id="1531966"/>
    <lineage>
        <taxon>Eukaryota</taxon>
        <taxon>Fungi</taxon>
        <taxon>Dikarya</taxon>
        <taxon>Ascomycota</taxon>
        <taxon>Pezizomycotina</taxon>
        <taxon>Sordariomycetes</taxon>
        <taxon>Hypocreomycetidae</taxon>
        <taxon>Hypocreales</taxon>
        <taxon>Clavicipitaceae</taxon>
        <taxon>Clavicipitaceae incertae sedis</taxon>
        <taxon>'Torrubiella' clade</taxon>
    </lineage>
</organism>
<feature type="compositionally biased region" description="Low complexity" evidence="1">
    <location>
        <begin position="229"/>
        <end position="246"/>
    </location>
</feature>
<dbReference type="OrthoDB" id="4937775at2759"/>
<evidence type="ECO:0000313" key="4">
    <source>
        <dbReference type="Proteomes" id="UP000039046"/>
    </source>
</evidence>
<dbReference type="Proteomes" id="UP000039046">
    <property type="component" value="Unassembled WGS sequence"/>
</dbReference>
<keyword evidence="2" id="KW-0472">Membrane</keyword>
<feature type="compositionally biased region" description="Basic residues" evidence="1">
    <location>
        <begin position="357"/>
        <end position="368"/>
    </location>
</feature>
<dbReference type="EMBL" id="CDHN01000006">
    <property type="protein sequence ID" value="CEJ94128.1"/>
    <property type="molecule type" value="Genomic_DNA"/>
</dbReference>
<evidence type="ECO:0000256" key="2">
    <source>
        <dbReference type="SAM" id="Phobius"/>
    </source>
</evidence>
<dbReference type="STRING" id="1531966.A0A0A1TQS7"/>
<feature type="region of interest" description="Disordered" evidence="1">
    <location>
        <begin position="302"/>
        <end position="323"/>
    </location>
</feature>
<sequence>MTGVSVPDKMSTTNPNLASTTVKPDAPAAIQTIAVGPLTTTFTPNGQCTDPVNVGDTTYTVTKDGRTELTAVFNYRQMLQCETSKLMPDCLPTAFSSAYESVGTDISTRYPVFSPGNACPAGYVANCTMQSSVTQFHPGSIQAWPVLKASETAIGCCPKNYACGQSFTDCVSTVSAVTGETAISFFPQAFCNAALNKGPMGTRPLQGNDRAIVTALRMIYVQDPSETKSSGVPGSSSSSSPASSSSPLTTAATIAIAISIVLGLILCGVIGYIVYDRRRRKQKQMKEQDPGDHDDTIQLKAELDAWDTPNLNNQSRTGTMRGELDAQPGVYEMSGPDVYELAENSFPPAELDASSTKAHRRTNSKTKHISMELHSPTAPDTTAGGDTPKPDPSHDTAGTTSADTRQPRLSRIEALAKDISKARKYSYQD</sequence>
<reference evidence="3 4" key="1">
    <citation type="journal article" date="2015" name="Genome Announc.">
        <title>Draft Genome Sequence and Gene Annotation of the Entomopathogenic Fungus Verticillium hemipterigenum.</title>
        <authorList>
            <person name="Horn F."/>
            <person name="Habel A."/>
            <person name="Scharf D.H."/>
            <person name="Dworschak J."/>
            <person name="Brakhage A.A."/>
            <person name="Guthke R."/>
            <person name="Hertweck C."/>
            <person name="Linde J."/>
        </authorList>
    </citation>
    <scope>NUCLEOTIDE SEQUENCE [LARGE SCALE GENOMIC DNA]</scope>
</reference>